<dbReference type="EMBL" id="LGLN01000032">
    <property type="protein sequence ID" value="KPC33605.1"/>
    <property type="molecule type" value="Genomic_DNA"/>
</dbReference>
<dbReference type="RefSeq" id="WP_054084997.1">
    <property type="nucleotide sequence ID" value="NZ_LGLN01000032.1"/>
</dbReference>
<dbReference type="PANTHER" id="PTHR43464">
    <property type="entry name" value="METHYLTRANSFERASE"/>
    <property type="match status" value="1"/>
</dbReference>
<evidence type="ECO:0000256" key="2">
    <source>
        <dbReference type="ARBA" id="ARBA00022679"/>
    </source>
</evidence>
<gene>
    <name evidence="4" type="ORF">ABJ99_0745</name>
</gene>
<reference evidence="4 5" key="1">
    <citation type="submission" date="2015-07" db="EMBL/GenBank/DDBJ databases">
        <authorList>
            <person name="Noorani M."/>
        </authorList>
    </citation>
    <scope>NUCLEOTIDE SEQUENCE [LARGE SCALE GENOMIC DNA]</scope>
    <source>
        <strain evidence="4 5">0788_9</strain>
    </source>
</reference>
<dbReference type="InterPro" id="IPR008715">
    <property type="entry name" value="SAM-MeTfrase_NodS-like"/>
</dbReference>
<evidence type="ECO:0000256" key="3">
    <source>
        <dbReference type="ARBA" id="ARBA00022691"/>
    </source>
</evidence>
<dbReference type="PATRIC" id="fig|81035.3.peg.805"/>
<keyword evidence="3" id="KW-0949">S-adenosyl-L-methionine</keyword>
<keyword evidence="1 4" id="KW-0489">Methyltransferase</keyword>
<accession>A0A0N1JPG9</accession>
<dbReference type="GO" id="GO:0032259">
    <property type="term" value="P:methylation"/>
    <property type="evidence" value="ECO:0007669"/>
    <property type="project" value="UniProtKB-KW"/>
</dbReference>
<keyword evidence="2 4" id="KW-0808">Transferase</keyword>
<dbReference type="CDD" id="cd02440">
    <property type="entry name" value="AdoMet_MTases"/>
    <property type="match status" value="1"/>
</dbReference>
<protein>
    <submittedName>
        <fullName evidence="4">Methyltransferase</fullName>
    </submittedName>
</protein>
<dbReference type="SUPFAM" id="SSF53335">
    <property type="entry name" value="S-adenosyl-L-methionine-dependent methyltransferases"/>
    <property type="match status" value="1"/>
</dbReference>
<dbReference type="InterPro" id="IPR029063">
    <property type="entry name" value="SAM-dependent_MTases_sf"/>
</dbReference>
<dbReference type="Pfam" id="PF05401">
    <property type="entry name" value="NodS"/>
    <property type="match status" value="1"/>
</dbReference>
<comment type="caution">
    <text evidence="4">The sequence shown here is derived from an EMBL/GenBank/DDBJ whole genome shotgun (WGS) entry which is preliminary data.</text>
</comment>
<sequence length="209" mass="23819">MSSVADSYFDDLFSNDSDPWAFKKRWYERRKRALTLAALPREHYRAILEPGCANGELSADLAARCDTLLCCDTSTLAVELARQRLADLPNARVLQARLPQQWPAGQFDLIVFSELGYYLDLEDLNRLIDCALDALTPDGQLLACHWRPDIEGCPLNAQRVHDTLAERLSMHRLFNHHEQDFLLDLWSRDATSVAEQEFSNDRHSDSGAQ</sequence>
<dbReference type="Proteomes" id="UP000037891">
    <property type="component" value="Unassembled WGS sequence"/>
</dbReference>
<organism evidence="4 5">
    <name type="scientific">Pseudomonas syringae pv. cilantro</name>
    <dbReference type="NCBI Taxonomy" id="81035"/>
    <lineage>
        <taxon>Bacteria</taxon>
        <taxon>Pseudomonadati</taxon>
        <taxon>Pseudomonadota</taxon>
        <taxon>Gammaproteobacteria</taxon>
        <taxon>Pseudomonadales</taxon>
        <taxon>Pseudomonadaceae</taxon>
        <taxon>Pseudomonas</taxon>
        <taxon>Pseudomonas syringae</taxon>
    </lineage>
</organism>
<dbReference type="GO" id="GO:0008757">
    <property type="term" value="F:S-adenosylmethionine-dependent methyltransferase activity"/>
    <property type="evidence" value="ECO:0007669"/>
    <property type="project" value="InterPro"/>
</dbReference>
<name>A0A0N1JPG9_PSESX</name>
<dbReference type="AlphaFoldDB" id="A0A0N1JPG9"/>
<dbReference type="PANTHER" id="PTHR43464:SF19">
    <property type="entry name" value="UBIQUINONE BIOSYNTHESIS O-METHYLTRANSFERASE, MITOCHONDRIAL"/>
    <property type="match status" value="1"/>
</dbReference>
<dbReference type="Gene3D" id="3.40.50.150">
    <property type="entry name" value="Vaccinia Virus protein VP39"/>
    <property type="match status" value="1"/>
</dbReference>
<dbReference type="GO" id="GO:0009312">
    <property type="term" value="P:oligosaccharide biosynthetic process"/>
    <property type="evidence" value="ECO:0007669"/>
    <property type="project" value="InterPro"/>
</dbReference>
<proteinExistence type="predicted"/>
<evidence type="ECO:0000313" key="5">
    <source>
        <dbReference type="Proteomes" id="UP000037891"/>
    </source>
</evidence>
<evidence type="ECO:0000313" key="4">
    <source>
        <dbReference type="EMBL" id="KPC33605.1"/>
    </source>
</evidence>
<reference evidence="4 5" key="2">
    <citation type="submission" date="2015-10" db="EMBL/GenBank/DDBJ databases">
        <title>Comparative genomics and high-throughput reverse genetic screens identify a new phytobacterial MAMP and an Arabidopsis receptor required for immune elicitation.</title>
        <authorList>
            <person name="Mott G.A."/>
            <person name="Thakur S."/>
            <person name="Wang P.W."/>
            <person name="Desveaux D."/>
            <person name="Guttman D.S."/>
        </authorList>
    </citation>
    <scope>NUCLEOTIDE SEQUENCE [LARGE SCALE GENOMIC DNA]</scope>
    <source>
        <strain evidence="4 5">0788_9</strain>
    </source>
</reference>
<evidence type="ECO:0000256" key="1">
    <source>
        <dbReference type="ARBA" id="ARBA00022603"/>
    </source>
</evidence>